<name>A0AAP9H7L7_9GAMM</name>
<reference evidence="10" key="2">
    <citation type="journal article" date="2020" name="Environ. Microbiol.">
        <title>The extreme plant-growth-promoting properties of Pantoea phytobeneficialis MSR2 revealed by functional and genomic analysis.</title>
        <authorList>
            <person name="Nascimento F.X."/>
            <person name="Hernandez A.G."/>
            <person name="Glick B.R."/>
            <person name="Rossi M.J."/>
        </authorList>
    </citation>
    <scope>NUCLEOTIDE SEQUENCE</scope>
    <source>
        <strain evidence="10">MSR2</strain>
    </source>
</reference>
<keyword evidence="4" id="KW-0479">Metal-binding</keyword>
<sequence length="327" mass="37164">MNYFDQISFGSDESIMNLLDNRRSALLTDIQKQIMFKRHVEIVNLELSYSCNRKCDYCPVSFSNRQSVQRFMDQTLLEKICHELAAVRYENRISLNLYNEPLMDLALESKIALIKRTLPYTHVAFNSNGDYLDSERLATLAESGLDAICVTLHPNANVIQSASSICRRVHKIVERLGCEHLFADFSVDDVTQSTNIEFSLRGVKIKVQWPDWRKSGTNRAGLLTEHVASSAIRTQPCVKPFREFTIFYDGTVQPCCESFLDDKTNLASAGSLQTLSIYDIYAGKMLSNFRKGLFDFGLKKGICASCTVADYSREEDDAERKRILQAL</sequence>
<dbReference type="SFLD" id="SFLDS00029">
    <property type="entry name" value="Radical_SAM"/>
    <property type="match status" value="1"/>
</dbReference>
<feature type="domain" description="Radical SAM core" evidence="7">
    <location>
        <begin position="47"/>
        <end position="153"/>
    </location>
</feature>
<dbReference type="InterPro" id="IPR058240">
    <property type="entry name" value="rSAM_sf"/>
</dbReference>
<dbReference type="GO" id="GO:0051539">
    <property type="term" value="F:4 iron, 4 sulfur cluster binding"/>
    <property type="evidence" value="ECO:0007669"/>
    <property type="project" value="UniProtKB-KW"/>
</dbReference>
<dbReference type="SUPFAM" id="SSF102114">
    <property type="entry name" value="Radical SAM enzymes"/>
    <property type="match status" value="1"/>
</dbReference>
<dbReference type="InterPro" id="IPR023885">
    <property type="entry name" value="4Fe4S-binding_SPASM_dom"/>
</dbReference>
<keyword evidence="2" id="KW-0004">4Fe-4S</keyword>
<evidence type="ECO:0000256" key="2">
    <source>
        <dbReference type="ARBA" id="ARBA00022485"/>
    </source>
</evidence>
<keyword evidence="5" id="KW-0408">Iron</keyword>
<evidence type="ECO:0000313" key="12">
    <source>
        <dbReference type="Proteomes" id="UP001171299"/>
    </source>
</evidence>
<accession>A0AAP9H7L7</accession>
<dbReference type="GO" id="GO:0003824">
    <property type="term" value="F:catalytic activity"/>
    <property type="evidence" value="ECO:0007669"/>
    <property type="project" value="InterPro"/>
</dbReference>
<comment type="cofactor">
    <cofactor evidence="1">
        <name>[4Fe-4S] cluster</name>
        <dbReference type="ChEBI" id="CHEBI:49883"/>
    </cofactor>
</comment>
<evidence type="ECO:0000259" key="7">
    <source>
        <dbReference type="Pfam" id="PF04055"/>
    </source>
</evidence>
<reference evidence="9" key="3">
    <citation type="submission" date="2023-07" db="EMBL/GenBank/DDBJ databases">
        <title>The extreme plant-growth-promoting properties of Pantoea phytobeneficialis PF55 revealed by functional and genomic analysis.</title>
        <authorList>
            <person name="Nascimento F.X."/>
            <person name="Marcio R.J."/>
        </authorList>
    </citation>
    <scope>NUCLEOTIDE SEQUENCE</scope>
    <source>
        <strain evidence="9">PF55</strain>
    </source>
</reference>
<organism evidence="10 11">
    <name type="scientific">Pantoea phytobeneficialis</name>
    <dbReference type="NCBI Taxonomy" id="2052056"/>
    <lineage>
        <taxon>Bacteria</taxon>
        <taxon>Pseudomonadati</taxon>
        <taxon>Pseudomonadota</taxon>
        <taxon>Gammaproteobacteria</taxon>
        <taxon>Enterobacterales</taxon>
        <taxon>Erwiniaceae</taxon>
        <taxon>Pantoea</taxon>
    </lineage>
</organism>
<evidence type="ECO:0000313" key="9">
    <source>
        <dbReference type="EMBL" id="MDO6408875.1"/>
    </source>
</evidence>
<evidence type="ECO:0000256" key="4">
    <source>
        <dbReference type="ARBA" id="ARBA00022723"/>
    </source>
</evidence>
<dbReference type="InterPro" id="IPR007197">
    <property type="entry name" value="rSAM"/>
</dbReference>
<keyword evidence="3" id="KW-0949">S-adenosyl-L-methionine</keyword>
<dbReference type="CDD" id="cd21109">
    <property type="entry name" value="SPASM"/>
    <property type="match status" value="1"/>
</dbReference>
<gene>
    <name evidence="10" type="ORF">CTZ24_16775</name>
    <name evidence="9" type="ORF">Q3404_20090</name>
</gene>
<dbReference type="PANTHER" id="PTHR43787:SF10">
    <property type="entry name" value="COFACTOR MODIFYING PROTEIN"/>
    <property type="match status" value="1"/>
</dbReference>
<evidence type="ECO:0000313" key="10">
    <source>
        <dbReference type="EMBL" id="QGR07986.1"/>
    </source>
</evidence>
<dbReference type="AlphaFoldDB" id="A0AAP9H7L7"/>
<keyword evidence="6" id="KW-0411">Iron-sulfur</keyword>
<dbReference type="EMBL" id="CP024636">
    <property type="protein sequence ID" value="QGR07986.1"/>
    <property type="molecule type" value="Genomic_DNA"/>
</dbReference>
<dbReference type="EMBL" id="JAUOOM010000022">
    <property type="protein sequence ID" value="MDO6408875.1"/>
    <property type="molecule type" value="Genomic_DNA"/>
</dbReference>
<dbReference type="Gene3D" id="3.20.20.70">
    <property type="entry name" value="Aldolase class I"/>
    <property type="match status" value="1"/>
</dbReference>
<dbReference type="Pfam" id="PF13186">
    <property type="entry name" value="SPASM"/>
    <property type="match status" value="1"/>
</dbReference>
<evidence type="ECO:0000259" key="8">
    <source>
        <dbReference type="Pfam" id="PF13186"/>
    </source>
</evidence>
<dbReference type="CDD" id="cd01335">
    <property type="entry name" value="Radical_SAM"/>
    <property type="match status" value="1"/>
</dbReference>
<dbReference type="RefSeq" id="WP_208724117.1">
    <property type="nucleotide sequence ID" value="NZ_CP024636.1"/>
</dbReference>
<evidence type="ECO:0000256" key="6">
    <source>
        <dbReference type="ARBA" id="ARBA00023014"/>
    </source>
</evidence>
<evidence type="ECO:0000256" key="3">
    <source>
        <dbReference type="ARBA" id="ARBA00022691"/>
    </source>
</evidence>
<keyword evidence="12" id="KW-1185">Reference proteome</keyword>
<dbReference type="GO" id="GO:0046872">
    <property type="term" value="F:metal ion binding"/>
    <property type="evidence" value="ECO:0007669"/>
    <property type="project" value="UniProtKB-KW"/>
</dbReference>
<dbReference type="Pfam" id="PF04055">
    <property type="entry name" value="Radical_SAM"/>
    <property type="match status" value="1"/>
</dbReference>
<dbReference type="InterPro" id="IPR013785">
    <property type="entry name" value="Aldolase_TIM"/>
</dbReference>
<evidence type="ECO:0000256" key="1">
    <source>
        <dbReference type="ARBA" id="ARBA00001966"/>
    </source>
</evidence>
<protein>
    <submittedName>
        <fullName evidence="9">Radical SAM protein</fullName>
    </submittedName>
</protein>
<feature type="domain" description="4Fe4S-binding SPASM" evidence="8">
    <location>
        <begin position="237"/>
        <end position="307"/>
    </location>
</feature>
<reference evidence="11" key="1">
    <citation type="submission" date="2017-11" db="EMBL/GenBank/DDBJ databases">
        <title>Genome sequence of Pantoea sp. MSR2.</title>
        <authorList>
            <person name="Nascimento F.X."/>
        </authorList>
    </citation>
    <scope>NUCLEOTIDE SEQUENCE [LARGE SCALE GENOMIC DNA]</scope>
    <source>
        <strain evidence="11">MSR2</strain>
    </source>
</reference>
<evidence type="ECO:0000313" key="11">
    <source>
        <dbReference type="Proteomes" id="UP000424872"/>
    </source>
</evidence>
<dbReference type="PANTHER" id="PTHR43787">
    <property type="entry name" value="FEMO COFACTOR BIOSYNTHESIS PROTEIN NIFB-RELATED"/>
    <property type="match status" value="1"/>
</dbReference>
<dbReference type="KEGG" id="ppho:CTZ24_16775"/>
<evidence type="ECO:0000256" key="5">
    <source>
        <dbReference type="ARBA" id="ARBA00023004"/>
    </source>
</evidence>
<proteinExistence type="predicted"/>
<dbReference type="Proteomes" id="UP001171299">
    <property type="component" value="Unassembled WGS sequence"/>
</dbReference>
<dbReference type="Proteomes" id="UP000424872">
    <property type="component" value="Chromosome"/>
</dbReference>